<dbReference type="EMBL" id="QKZK01000003">
    <property type="protein sequence ID" value="PZX20015.1"/>
    <property type="molecule type" value="Genomic_DNA"/>
</dbReference>
<reference evidence="2 3" key="1">
    <citation type="submission" date="2018-06" db="EMBL/GenBank/DDBJ databases">
        <title>Genomic Encyclopedia of Archaeal and Bacterial Type Strains, Phase II (KMG-II): from individual species to whole genera.</title>
        <authorList>
            <person name="Goeker M."/>
        </authorList>
    </citation>
    <scope>NUCLEOTIDE SEQUENCE [LARGE SCALE GENOMIC DNA]</scope>
    <source>
        <strain evidence="2 3">DSM 6779</strain>
    </source>
</reference>
<organism evidence="2 3">
    <name type="scientific">Breznakibacter xylanolyticus</name>
    <dbReference type="NCBI Taxonomy" id="990"/>
    <lineage>
        <taxon>Bacteria</taxon>
        <taxon>Pseudomonadati</taxon>
        <taxon>Bacteroidota</taxon>
        <taxon>Bacteroidia</taxon>
        <taxon>Marinilabiliales</taxon>
        <taxon>Marinilabiliaceae</taxon>
        <taxon>Breznakibacter</taxon>
    </lineage>
</organism>
<evidence type="ECO:0000259" key="1">
    <source>
        <dbReference type="Pfam" id="PF00753"/>
    </source>
</evidence>
<dbReference type="InterPro" id="IPR052926">
    <property type="entry name" value="Metallo-beta-lactamase_dom"/>
</dbReference>
<proteinExistence type="predicted"/>
<dbReference type="OrthoDB" id="9802248at2"/>
<dbReference type="PANTHER" id="PTHR13754">
    <property type="entry name" value="METALLO-BETA-LACTAMASE SUPERFAMILY PROTEIN"/>
    <property type="match status" value="1"/>
</dbReference>
<dbReference type="SUPFAM" id="SSF56281">
    <property type="entry name" value="Metallo-hydrolase/oxidoreductase"/>
    <property type="match status" value="1"/>
</dbReference>
<dbReference type="GO" id="GO:0016740">
    <property type="term" value="F:transferase activity"/>
    <property type="evidence" value="ECO:0007669"/>
    <property type="project" value="TreeGrafter"/>
</dbReference>
<dbReference type="InterPro" id="IPR001279">
    <property type="entry name" value="Metallo-B-lactamas"/>
</dbReference>
<dbReference type="Pfam" id="PF00753">
    <property type="entry name" value="Lactamase_B"/>
    <property type="match status" value="1"/>
</dbReference>
<dbReference type="AlphaFoldDB" id="A0A2W7NHV9"/>
<dbReference type="Proteomes" id="UP000249239">
    <property type="component" value="Unassembled WGS sequence"/>
</dbReference>
<gene>
    <name evidence="2" type="ORF">LX69_00466</name>
</gene>
<dbReference type="Gene3D" id="3.60.15.10">
    <property type="entry name" value="Ribonuclease Z/Hydroxyacylglutathione hydrolase-like"/>
    <property type="match status" value="1"/>
</dbReference>
<evidence type="ECO:0000313" key="3">
    <source>
        <dbReference type="Proteomes" id="UP000249239"/>
    </source>
</evidence>
<dbReference type="InterPro" id="IPR036866">
    <property type="entry name" value="RibonucZ/Hydroxyglut_hydro"/>
</dbReference>
<dbReference type="PANTHER" id="PTHR13754:SF13">
    <property type="entry name" value="METALLO-BETA-LACTAMASE SUPERFAMILY PROTEIN (AFU_ORTHOLOGUE AFUA_3G07630)"/>
    <property type="match status" value="1"/>
</dbReference>
<keyword evidence="3" id="KW-1185">Reference proteome</keyword>
<dbReference type="CDD" id="cd07713">
    <property type="entry name" value="DHPS-like_MBL-fold"/>
    <property type="match status" value="1"/>
</dbReference>
<protein>
    <submittedName>
        <fullName evidence="2">7, 8-dihydropterin-6-yl-methyl-4-(Beta-D-ribofuranosyl)aminobenzene 5'-phosphate synthase</fullName>
    </submittedName>
</protein>
<evidence type="ECO:0000313" key="2">
    <source>
        <dbReference type="EMBL" id="PZX20015.1"/>
    </source>
</evidence>
<accession>A0A2W7NHV9</accession>
<dbReference type="InterPro" id="IPR041712">
    <property type="entry name" value="DHPS-like_MBL-fold"/>
</dbReference>
<name>A0A2W7NHV9_9BACT</name>
<dbReference type="RefSeq" id="WP_111444200.1">
    <property type="nucleotide sequence ID" value="NZ_QKZK01000003.1"/>
</dbReference>
<comment type="caution">
    <text evidence="2">The sequence shown here is derived from an EMBL/GenBank/DDBJ whole genome shotgun (WGS) entry which is preliminary data.</text>
</comment>
<sequence>MRIVTLIENLVYKQGLGAEHGLSFYMETHGRKILFDTGQTGQFMKNAQTLGIDITDIDTVIISHGHYDHTGGLYPFLLANSRAKVYIKEEAFLRKYNGPKRFIGVPFDQAMLEHRIEYVKEITQVAPQLFIMPGIAIRHPQDTNFGNFKISYPGGFANDEFDDELYLCHTDGQAMSIITSCSHRGISNIIDGAVAHFKLPVDLILGGFHIKECGPEQFEVIMTCLERHHPRRIGACHCTGVEKFADMKQRLGKGVFYNFTGHEITL</sequence>
<feature type="domain" description="Metallo-beta-lactamase" evidence="1">
    <location>
        <begin position="18"/>
        <end position="105"/>
    </location>
</feature>